<dbReference type="Gene3D" id="3.30.420.10">
    <property type="entry name" value="Ribonuclease H-like superfamily/Ribonuclease H"/>
    <property type="match status" value="1"/>
</dbReference>
<evidence type="ECO:0000313" key="2">
    <source>
        <dbReference type="Proteomes" id="UP000499080"/>
    </source>
</evidence>
<evidence type="ECO:0000313" key="1">
    <source>
        <dbReference type="EMBL" id="GBM64499.1"/>
    </source>
</evidence>
<organism evidence="1 2">
    <name type="scientific">Araneus ventricosus</name>
    <name type="common">Orbweaver spider</name>
    <name type="synonym">Epeira ventricosa</name>
    <dbReference type="NCBI Taxonomy" id="182803"/>
    <lineage>
        <taxon>Eukaryota</taxon>
        <taxon>Metazoa</taxon>
        <taxon>Ecdysozoa</taxon>
        <taxon>Arthropoda</taxon>
        <taxon>Chelicerata</taxon>
        <taxon>Arachnida</taxon>
        <taxon>Araneae</taxon>
        <taxon>Araneomorphae</taxon>
        <taxon>Entelegynae</taxon>
        <taxon>Araneoidea</taxon>
        <taxon>Araneidae</taxon>
        <taxon>Araneus</taxon>
    </lineage>
</organism>
<protein>
    <recommendedName>
        <fullName evidence="3">Histone-lysine N-methyltransferase SETMAR</fullName>
    </recommendedName>
</protein>
<evidence type="ECO:0008006" key="3">
    <source>
        <dbReference type="Google" id="ProtNLM"/>
    </source>
</evidence>
<comment type="caution">
    <text evidence="1">The sequence shown here is derived from an EMBL/GenBank/DDBJ whole genome shotgun (WGS) entry which is preliminary data.</text>
</comment>
<dbReference type="Proteomes" id="UP000499080">
    <property type="component" value="Unassembled WGS sequence"/>
</dbReference>
<gene>
    <name evidence="1" type="ORF">AVEN_123694_1</name>
</gene>
<name>A0A4Y2HGV7_ARAVE</name>
<accession>A0A4Y2HGV7</accession>
<reference evidence="1 2" key="1">
    <citation type="journal article" date="2019" name="Sci. Rep.">
        <title>Orb-weaving spider Araneus ventricosus genome elucidates the spidroin gene catalogue.</title>
        <authorList>
            <person name="Kono N."/>
            <person name="Nakamura H."/>
            <person name="Ohtoshi R."/>
            <person name="Moran D.A.P."/>
            <person name="Shinohara A."/>
            <person name="Yoshida Y."/>
            <person name="Fujiwara M."/>
            <person name="Mori M."/>
            <person name="Tomita M."/>
            <person name="Arakawa K."/>
        </authorList>
    </citation>
    <scope>NUCLEOTIDE SEQUENCE [LARGE SCALE GENOMIC DNA]</scope>
</reference>
<sequence>MHLFLVSVVLIQDNARLHNAVSTQQHLEQLKWDVSDHPEYSPDLATSDFHLFPELKKWLGSQRFQRKEEIQNKIKARLKSLAATFFEEGDRKPSLPI</sequence>
<dbReference type="GO" id="GO:0003676">
    <property type="term" value="F:nucleic acid binding"/>
    <property type="evidence" value="ECO:0007669"/>
    <property type="project" value="InterPro"/>
</dbReference>
<proteinExistence type="predicted"/>
<dbReference type="OrthoDB" id="616263at2759"/>
<dbReference type="PANTHER" id="PTHR46060">
    <property type="entry name" value="MARINER MOS1 TRANSPOSASE-LIKE PROTEIN"/>
    <property type="match status" value="1"/>
</dbReference>
<dbReference type="PANTHER" id="PTHR46060:SF1">
    <property type="entry name" value="MARINER MOS1 TRANSPOSASE-LIKE PROTEIN"/>
    <property type="match status" value="1"/>
</dbReference>
<dbReference type="InterPro" id="IPR036397">
    <property type="entry name" value="RNaseH_sf"/>
</dbReference>
<dbReference type="EMBL" id="BGPR01001931">
    <property type="protein sequence ID" value="GBM64499.1"/>
    <property type="molecule type" value="Genomic_DNA"/>
</dbReference>
<dbReference type="InterPro" id="IPR052709">
    <property type="entry name" value="Transposase-MT_Hybrid"/>
</dbReference>
<keyword evidence="2" id="KW-1185">Reference proteome</keyword>
<dbReference type="AlphaFoldDB" id="A0A4Y2HGV7"/>